<dbReference type="OrthoDB" id="58529at2759"/>
<dbReference type="GO" id="GO:0006520">
    <property type="term" value="P:amino acid metabolic process"/>
    <property type="evidence" value="ECO:0007669"/>
    <property type="project" value="UniProtKB-ARBA"/>
</dbReference>
<dbReference type="PANTHER" id="PTHR31131:SF6">
    <property type="entry name" value="CASTOR ACT DOMAIN-CONTAINING PROTEIN"/>
    <property type="match status" value="1"/>
</dbReference>
<evidence type="ECO:0000313" key="3">
    <source>
        <dbReference type="EMBL" id="ORY99060.1"/>
    </source>
</evidence>
<dbReference type="Gene3D" id="3.30.2130.10">
    <property type="entry name" value="VC0802-like"/>
    <property type="match status" value="2"/>
</dbReference>
<dbReference type="Pfam" id="PF13840">
    <property type="entry name" value="ACT_7"/>
    <property type="match status" value="2"/>
</dbReference>
<evidence type="ECO:0000313" key="4">
    <source>
        <dbReference type="Proteomes" id="UP000242180"/>
    </source>
</evidence>
<dbReference type="SUPFAM" id="SSF55021">
    <property type="entry name" value="ACT-like"/>
    <property type="match status" value="2"/>
</dbReference>
<feature type="domain" description="CASTOR ACT" evidence="2">
    <location>
        <begin position="292"/>
        <end position="350"/>
    </location>
</feature>
<organism evidence="3 4">
    <name type="scientific">Syncephalastrum racemosum</name>
    <name type="common">Filamentous fungus</name>
    <dbReference type="NCBI Taxonomy" id="13706"/>
    <lineage>
        <taxon>Eukaryota</taxon>
        <taxon>Fungi</taxon>
        <taxon>Fungi incertae sedis</taxon>
        <taxon>Mucoromycota</taxon>
        <taxon>Mucoromycotina</taxon>
        <taxon>Mucoromycetes</taxon>
        <taxon>Mucorales</taxon>
        <taxon>Syncephalastraceae</taxon>
        <taxon>Syncephalastrum</taxon>
    </lineage>
</organism>
<protein>
    <recommendedName>
        <fullName evidence="2">CASTOR ACT domain-containing protein</fullName>
    </recommendedName>
</protein>
<dbReference type="GO" id="GO:0046394">
    <property type="term" value="P:carboxylic acid biosynthetic process"/>
    <property type="evidence" value="ECO:0007669"/>
    <property type="project" value="UniProtKB-ARBA"/>
</dbReference>
<dbReference type="InterPro" id="IPR027795">
    <property type="entry name" value="CASTOR_ACT_dom"/>
</dbReference>
<dbReference type="InParanoid" id="A0A1X2HIZ5"/>
<evidence type="ECO:0000259" key="2">
    <source>
        <dbReference type="Pfam" id="PF13840"/>
    </source>
</evidence>
<dbReference type="InterPro" id="IPR045865">
    <property type="entry name" value="ACT-like_dom_sf"/>
</dbReference>
<name>A0A1X2HIZ5_SYNRA</name>
<feature type="domain" description="CASTOR ACT" evidence="2">
    <location>
        <begin position="77"/>
        <end position="138"/>
    </location>
</feature>
<dbReference type="InterPro" id="IPR051719">
    <property type="entry name" value="CASTOR_mTORC1"/>
</dbReference>
<proteinExistence type="predicted"/>
<keyword evidence="4" id="KW-1185">Reference proteome</keyword>
<sequence length="369" mass="40939">MITLLPARLKLLHFPRSHLAHVTHAIVKTCVFEDTRAPDYFFSFTENAYEVSIVASESTIDHDFLPFLTGTEDSGTSSDIYRVLQVDDEGGQDASGKRISDLSEPLAQSKFSIFYMSTYQTDFVLIKERRLRQAMQTLLDHGFQIDEDSLSLVDSLLFPTASHTSSAASSTIHANLSSESLVSTDTGSTQPEHGDPEEEEDDEGSGGVDIESSVLPNELRCAGLNPHCRSSWAMTVLKILSYPELIQQDPTSHRFFSYTATNEGISLIADEVMLELFEEQALFQDEDSVPLRVIQVNLAGSNLDRCGIVRSISQPLAAEAHINLLYLSTFKTANILVSADDIERAEEILTPDLEKMRDMLSQVVLEPLQ</sequence>
<dbReference type="OMA" id="HFTHPLI"/>
<comment type="caution">
    <text evidence="3">The sequence shown here is derived from an EMBL/GenBank/DDBJ whole genome shotgun (WGS) entry which is preliminary data.</text>
</comment>
<reference evidence="3 4" key="1">
    <citation type="submission" date="2016-07" db="EMBL/GenBank/DDBJ databases">
        <title>Pervasive Adenine N6-methylation of Active Genes in Fungi.</title>
        <authorList>
            <consortium name="DOE Joint Genome Institute"/>
            <person name="Mondo S.J."/>
            <person name="Dannebaum R.O."/>
            <person name="Kuo R.C."/>
            <person name="Labutti K."/>
            <person name="Haridas S."/>
            <person name="Kuo A."/>
            <person name="Salamov A."/>
            <person name="Ahrendt S.R."/>
            <person name="Lipzen A."/>
            <person name="Sullivan W."/>
            <person name="Andreopoulos W.B."/>
            <person name="Clum A."/>
            <person name="Lindquist E."/>
            <person name="Daum C."/>
            <person name="Ramamoorthy G.K."/>
            <person name="Gryganskyi A."/>
            <person name="Culley D."/>
            <person name="Magnuson J.K."/>
            <person name="James T.Y."/>
            <person name="O'Malley M.A."/>
            <person name="Stajich J.E."/>
            <person name="Spatafora J.W."/>
            <person name="Visel A."/>
            <person name="Grigoriev I.V."/>
        </authorList>
    </citation>
    <scope>NUCLEOTIDE SEQUENCE [LARGE SCALE GENOMIC DNA]</scope>
    <source>
        <strain evidence="3 4">NRRL 2496</strain>
    </source>
</reference>
<accession>A0A1X2HIZ5</accession>
<dbReference type="Proteomes" id="UP000242180">
    <property type="component" value="Unassembled WGS sequence"/>
</dbReference>
<feature type="compositionally biased region" description="Polar residues" evidence="1">
    <location>
        <begin position="178"/>
        <end position="191"/>
    </location>
</feature>
<dbReference type="EMBL" id="MCGN01000003">
    <property type="protein sequence ID" value="ORY99060.1"/>
    <property type="molecule type" value="Genomic_DNA"/>
</dbReference>
<feature type="region of interest" description="Disordered" evidence="1">
    <location>
        <begin position="178"/>
        <end position="210"/>
    </location>
</feature>
<gene>
    <name evidence="3" type="ORF">BCR43DRAFT_455512</name>
</gene>
<evidence type="ECO:0000256" key="1">
    <source>
        <dbReference type="SAM" id="MobiDB-lite"/>
    </source>
</evidence>
<dbReference type="PANTHER" id="PTHR31131">
    <property type="entry name" value="CHROMOSOME 1, WHOLE GENOME SHOTGUN SEQUENCE"/>
    <property type="match status" value="1"/>
</dbReference>
<feature type="compositionally biased region" description="Acidic residues" evidence="1">
    <location>
        <begin position="195"/>
        <end position="204"/>
    </location>
</feature>
<dbReference type="AlphaFoldDB" id="A0A1X2HIZ5"/>